<dbReference type="RefSeq" id="WP_262686174.1">
    <property type="nucleotide sequence ID" value="NZ_JAOQIO010000093.1"/>
</dbReference>
<comment type="caution">
    <text evidence="1">The sequence shown here is derived from an EMBL/GenBank/DDBJ whole genome shotgun (WGS) entry which is preliminary data.</text>
</comment>
<name>A0ABT2UM13_9BACL</name>
<organism evidence="1 2">
    <name type="scientific">Paenibacillus baimaensis</name>
    <dbReference type="NCBI Taxonomy" id="2982185"/>
    <lineage>
        <taxon>Bacteria</taxon>
        <taxon>Bacillati</taxon>
        <taxon>Bacillota</taxon>
        <taxon>Bacilli</taxon>
        <taxon>Bacillales</taxon>
        <taxon>Paenibacillaceae</taxon>
        <taxon>Paenibacillus</taxon>
    </lineage>
</organism>
<sequence>YFLARSEDESEDIGRTIWTDLAGTVGSKIVTFTTGSKTNYRLMWGMNHGGGLSIDDIQIVRMHSYSYTNSNQLVSENIKANVKINYEYDSNGNLIRKRTYKPD</sequence>
<feature type="non-terminal residue" evidence="1">
    <location>
        <position position="1"/>
    </location>
</feature>
<accession>A0ABT2UM13</accession>
<keyword evidence="2" id="KW-1185">Reference proteome</keyword>
<protein>
    <recommendedName>
        <fullName evidence="3">Type IV secretion protein Rhs</fullName>
    </recommendedName>
</protein>
<reference evidence="1 2" key="1">
    <citation type="submission" date="2022-09" db="EMBL/GenBank/DDBJ databases">
        <authorList>
            <person name="Han X.L."/>
            <person name="Wang Q."/>
            <person name="Lu T."/>
        </authorList>
    </citation>
    <scope>NUCLEOTIDE SEQUENCE [LARGE SCALE GENOMIC DNA]</scope>
    <source>
        <strain evidence="1 2">WQ 127069</strain>
    </source>
</reference>
<evidence type="ECO:0000313" key="1">
    <source>
        <dbReference type="EMBL" id="MCU6795126.1"/>
    </source>
</evidence>
<dbReference type="Proteomes" id="UP001652445">
    <property type="component" value="Unassembled WGS sequence"/>
</dbReference>
<gene>
    <name evidence="1" type="ORF">OB236_23750</name>
</gene>
<evidence type="ECO:0008006" key="3">
    <source>
        <dbReference type="Google" id="ProtNLM"/>
    </source>
</evidence>
<proteinExistence type="predicted"/>
<dbReference type="EMBL" id="JAOQIO010000093">
    <property type="protein sequence ID" value="MCU6795126.1"/>
    <property type="molecule type" value="Genomic_DNA"/>
</dbReference>
<evidence type="ECO:0000313" key="2">
    <source>
        <dbReference type="Proteomes" id="UP001652445"/>
    </source>
</evidence>